<name>U1YAV7_ANEAE</name>
<dbReference type="Proteomes" id="UP000016511">
    <property type="component" value="Unassembled WGS sequence"/>
</dbReference>
<accession>U1YAV7</accession>
<dbReference type="HOGENOM" id="CLU_3303871_0_0_9"/>
<sequence>MVRYSIVTQLMQYAYDIYNYSQLLLHLFNKYTITPVDYP</sequence>
<gene>
    <name evidence="1" type="ORF">HMPREF0083_03944</name>
</gene>
<organism evidence="1 2">
    <name type="scientific">Aneurinibacillus aneurinilyticus ATCC 12856</name>
    <dbReference type="NCBI Taxonomy" id="649747"/>
    <lineage>
        <taxon>Bacteria</taxon>
        <taxon>Bacillati</taxon>
        <taxon>Bacillota</taxon>
        <taxon>Bacilli</taxon>
        <taxon>Bacillales</taxon>
        <taxon>Paenibacillaceae</taxon>
        <taxon>Aneurinibacillus group</taxon>
        <taxon>Aneurinibacillus</taxon>
    </lineage>
</organism>
<evidence type="ECO:0000313" key="1">
    <source>
        <dbReference type="EMBL" id="ERI07936.1"/>
    </source>
</evidence>
<protein>
    <submittedName>
        <fullName evidence="1">Uncharacterized protein</fullName>
    </submittedName>
</protein>
<keyword evidence="2" id="KW-1185">Reference proteome</keyword>
<evidence type="ECO:0000313" key="2">
    <source>
        <dbReference type="Proteomes" id="UP000016511"/>
    </source>
</evidence>
<dbReference type="STRING" id="649747.HMPREF0083_03944"/>
<dbReference type="EMBL" id="AWSJ01000237">
    <property type="protein sequence ID" value="ERI07936.1"/>
    <property type="molecule type" value="Genomic_DNA"/>
</dbReference>
<dbReference type="AlphaFoldDB" id="U1YAV7"/>
<reference evidence="1 2" key="1">
    <citation type="submission" date="2013-08" db="EMBL/GenBank/DDBJ databases">
        <authorList>
            <person name="Weinstock G."/>
            <person name="Sodergren E."/>
            <person name="Wylie T."/>
            <person name="Fulton L."/>
            <person name="Fulton R."/>
            <person name="Fronick C."/>
            <person name="O'Laughlin M."/>
            <person name="Godfrey J."/>
            <person name="Miner T."/>
            <person name="Herter B."/>
            <person name="Appelbaum E."/>
            <person name="Cordes M."/>
            <person name="Lek S."/>
            <person name="Wollam A."/>
            <person name="Pepin K.H."/>
            <person name="Palsikar V.B."/>
            <person name="Mitreva M."/>
            <person name="Wilson R.K."/>
        </authorList>
    </citation>
    <scope>NUCLEOTIDE SEQUENCE [LARGE SCALE GENOMIC DNA]</scope>
    <source>
        <strain evidence="1 2">ATCC 12856</strain>
    </source>
</reference>
<proteinExistence type="predicted"/>
<comment type="caution">
    <text evidence="1">The sequence shown here is derived from an EMBL/GenBank/DDBJ whole genome shotgun (WGS) entry which is preliminary data.</text>
</comment>